<feature type="region of interest" description="Disordered" evidence="1">
    <location>
        <begin position="152"/>
        <end position="177"/>
    </location>
</feature>
<gene>
    <name evidence="2" type="ORF">F511_37208</name>
</gene>
<sequence length="177" mass="20089">MKLSAKEKRRRIVNSADGFQQMDFSRWRKVQKLKRRRIENQQMKRSLSVEATSCGNSADGLVGDDVIGDVIQSQDSAGSLLSRRKWKRRRIGSLSSRKLQCNQQMLLELAIAKRCRLHKLIRQRFAHALKIQMEDFALLFSADEATVHPVATQSIQSQEDSGEAFDDPVASNSSIQS</sequence>
<dbReference type="Proteomes" id="UP000250235">
    <property type="component" value="Unassembled WGS sequence"/>
</dbReference>
<dbReference type="AlphaFoldDB" id="A0A2Z7BYI1"/>
<name>A0A2Z7BYI1_9LAMI</name>
<keyword evidence="3" id="KW-1185">Reference proteome</keyword>
<reference evidence="2 3" key="1">
    <citation type="journal article" date="2015" name="Proc. Natl. Acad. Sci. U.S.A.">
        <title>The resurrection genome of Boea hygrometrica: A blueprint for survival of dehydration.</title>
        <authorList>
            <person name="Xiao L."/>
            <person name="Yang G."/>
            <person name="Zhang L."/>
            <person name="Yang X."/>
            <person name="Zhao S."/>
            <person name="Ji Z."/>
            <person name="Zhou Q."/>
            <person name="Hu M."/>
            <person name="Wang Y."/>
            <person name="Chen M."/>
            <person name="Xu Y."/>
            <person name="Jin H."/>
            <person name="Xiao X."/>
            <person name="Hu G."/>
            <person name="Bao F."/>
            <person name="Hu Y."/>
            <person name="Wan P."/>
            <person name="Li L."/>
            <person name="Deng X."/>
            <person name="Kuang T."/>
            <person name="Xiang C."/>
            <person name="Zhu J.K."/>
            <person name="Oliver M.J."/>
            <person name="He Y."/>
        </authorList>
    </citation>
    <scope>NUCLEOTIDE SEQUENCE [LARGE SCALE GENOMIC DNA]</scope>
    <source>
        <strain evidence="3">cv. XS01</strain>
    </source>
</reference>
<proteinExistence type="predicted"/>
<protein>
    <submittedName>
        <fullName evidence="2">Uncharacterized protein</fullName>
    </submittedName>
</protein>
<accession>A0A2Z7BYI1</accession>
<dbReference type="EMBL" id="KV000973">
    <property type="protein sequence ID" value="KZV39454.1"/>
    <property type="molecule type" value="Genomic_DNA"/>
</dbReference>
<evidence type="ECO:0000313" key="3">
    <source>
        <dbReference type="Proteomes" id="UP000250235"/>
    </source>
</evidence>
<evidence type="ECO:0000256" key="1">
    <source>
        <dbReference type="SAM" id="MobiDB-lite"/>
    </source>
</evidence>
<evidence type="ECO:0000313" key="2">
    <source>
        <dbReference type="EMBL" id="KZV39454.1"/>
    </source>
</evidence>
<organism evidence="2 3">
    <name type="scientific">Dorcoceras hygrometricum</name>
    <dbReference type="NCBI Taxonomy" id="472368"/>
    <lineage>
        <taxon>Eukaryota</taxon>
        <taxon>Viridiplantae</taxon>
        <taxon>Streptophyta</taxon>
        <taxon>Embryophyta</taxon>
        <taxon>Tracheophyta</taxon>
        <taxon>Spermatophyta</taxon>
        <taxon>Magnoliopsida</taxon>
        <taxon>eudicotyledons</taxon>
        <taxon>Gunneridae</taxon>
        <taxon>Pentapetalae</taxon>
        <taxon>asterids</taxon>
        <taxon>lamiids</taxon>
        <taxon>Lamiales</taxon>
        <taxon>Gesneriaceae</taxon>
        <taxon>Didymocarpoideae</taxon>
        <taxon>Trichosporeae</taxon>
        <taxon>Loxocarpinae</taxon>
        <taxon>Dorcoceras</taxon>
    </lineage>
</organism>